<gene>
    <name evidence="11" type="ORF">OVN521_LOCUS18071</name>
    <name evidence="12" type="ORF">UXM345_LOCUS24667</name>
    <name evidence="9" type="ORF">WKI299_LOCUS7922</name>
    <name evidence="10" type="ORF">XDN619_LOCUS8417</name>
</gene>
<dbReference type="AlphaFoldDB" id="A0A819S7B9"/>
<proteinExistence type="inferred from homology"/>
<keyword evidence="6" id="KW-0256">Endoplasmic reticulum</keyword>
<evidence type="ECO:0000313" key="10">
    <source>
        <dbReference type="EMBL" id="CAF2050463.1"/>
    </source>
</evidence>
<dbReference type="GO" id="GO:0050661">
    <property type="term" value="F:NADP binding"/>
    <property type="evidence" value="ECO:0007669"/>
    <property type="project" value="InterPro"/>
</dbReference>
<dbReference type="SUPFAM" id="SSF51905">
    <property type="entry name" value="FAD/NAD(P)-binding domain"/>
    <property type="match status" value="2"/>
</dbReference>
<keyword evidence="8" id="KW-0812">Transmembrane</keyword>
<evidence type="ECO:0000256" key="4">
    <source>
        <dbReference type="ARBA" id="ARBA00022857"/>
    </source>
</evidence>
<evidence type="ECO:0000313" key="12">
    <source>
        <dbReference type="EMBL" id="CAF4142811.1"/>
    </source>
</evidence>
<feature type="transmembrane region" description="Helical" evidence="8">
    <location>
        <begin position="509"/>
        <end position="529"/>
    </location>
</feature>
<dbReference type="InterPro" id="IPR020946">
    <property type="entry name" value="Flavin_mOase-like"/>
</dbReference>
<dbReference type="EMBL" id="CAJNRF010002426">
    <property type="protein sequence ID" value="CAF2038332.1"/>
    <property type="molecule type" value="Genomic_DNA"/>
</dbReference>
<keyword evidence="4 6" id="KW-0521">NADP</keyword>
<comment type="caution">
    <text evidence="11">The sequence shown here is derived from an EMBL/GenBank/DDBJ whole genome shotgun (WGS) entry which is preliminary data.</text>
</comment>
<evidence type="ECO:0000256" key="3">
    <source>
        <dbReference type="ARBA" id="ARBA00022827"/>
    </source>
</evidence>
<dbReference type="Gene3D" id="3.50.50.60">
    <property type="entry name" value="FAD/NAD(P)-binding domain"/>
    <property type="match status" value="3"/>
</dbReference>
<evidence type="ECO:0000256" key="7">
    <source>
        <dbReference type="RuleBase" id="RU361177"/>
    </source>
</evidence>
<dbReference type="Proteomes" id="UP000663842">
    <property type="component" value="Unassembled WGS sequence"/>
</dbReference>
<evidence type="ECO:0000256" key="2">
    <source>
        <dbReference type="ARBA" id="ARBA00022630"/>
    </source>
</evidence>
<accession>A0A819S7B9</accession>
<dbReference type="InterPro" id="IPR050346">
    <property type="entry name" value="FMO-like"/>
</dbReference>
<dbReference type="EMBL" id="CAJOBF010004537">
    <property type="protein sequence ID" value="CAF4142811.1"/>
    <property type="molecule type" value="Genomic_DNA"/>
</dbReference>
<dbReference type="EMBL" id="CAJOBG010003223">
    <property type="protein sequence ID" value="CAF4052262.1"/>
    <property type="molecule type" value="Genomic_DNA"/>
</dbReference>
<keyword evidence="5 6" id="KW-0560">Oxidoreductase</keyword>
<dbReference type="GO" id="GO:0005789">
    <property type="term" value="C:endoplasmic reticulum membrane"/>
    <property type="evidence" value="ECO:0007669"/>
    <property type="project" value="UniProtKB-SubCell"/>
</dbReference>
<comment type="cofactor">
    <cofactor evidence="6 7">
        <name>FAD</name>
        <dbReference type="ChEBI" id="CHEBI:57692"/>
    </cofactor>
</comment>
<dbReference type="Proteomes" id="UP000663866">
    <property type="component" value="Unassembled WGS sequence"/>
</dbReference>
<sequence length="530" mass="61126">MSESKQKTVAIVGAGACGLVCAKVLLDDGFDVSIFEKQRELGGVWCAESAYIDLHDQQAGGTYEFSDLFNGEEFAPWWRVHDYLQKYADLFHLTQRIHFQTRVMSIDKENIKNDTIPWIVKVETIDGQNKTFEFDLVVIATGLFSEPNVLNFQGQNKFAGEITYPFAIKSYEQMANKRVVIIGSGKSAADMAVLAGHYARSCHLVFRKAHWALPRKIIGGYMSIRYLLTRVFSINFPPFPDAPHTYLFHLFHRKFPAFSIKSSKDAEADILAIHGPDLFNDKIFIPQHLLHHESSVIVLPDDFIKLKKEGRIIGKLASIREIVNETTIRLDSEEELEADMIICATGFVRRFSFFSEKNAQAMGLVKKSGGDTKINLYRQVLPVGIPNICFIGFTSSTGHWTIAEVASHWLSDYFLKRLKLPSEKEMHEEIERRHTFLYDTFGDTGGAEYEFSYYWIGPFEIYLKDMGLALHRTNNWITEYFVVYRPYRLRGLHEERRIKAEKGIVPRHWYFSFEHTICLILLLIFLFFIF</sequence>
<keyword evidence="6 7" id="KW-0503">Monooxygenase</keyword>
<keyword evidence="6 8" id="KW-0472">Membrane</keyword>
<evidence type="ECO:0000313" key="11">
    <source>
        <dbReference type="EMBL" id="CAF4052262.1"/>
    </source>
</evidence>
<evidence type="ECO:0000256" key="1">
    <source>
        <dbReference type="ARBA" id="ARBA00009183"/>
    </source>
</evidence>
<dbReference type="Proteomes" id="UP000663887">
    <property type="component" value="Unassembled WGS sequence"/>
</dbReference>
<dbReference type="Proteomes" id="UP000663856">
    <property type="component" value="Unassembled WGS sequence"/>
</dbReference>
<evidence type="ECO:0000256" key="8">
    <source>
        <dbReference type="SAM" id="Phobius"/>
    </source>
</evidence>
<dbReference type="GO" id="GO:0004499">
    <property type="term" value="F:N,N-dimethylaniline monooxygenase activity"/>
    <property type="evidence" value="ECO:0007669"/>
    <property type="project" value="UniProtKB-UniRule"/>
</dbReference>
<keyword evidence="2 6" id="KW-0285">Flavoprotein</keyword>
<evidence type="ECO:0000256" key="6">
    <source>
        <dbReference type="PIRNR" id="PIRNR000332"/>
    </source>
</evidence>
<dbReference type="EMBL" id="CAJNRG010002710">
    <property type="protein sequence ID" value="CAF2050463.1"/>
    <property type="molecule type" value="Genomic_DNA"/>
</dbReference>
<dbReference type="PRINTS" id="PR00370">
    <property type="entry name" value="FMOXYGENASE"/>
</dbReference>
<keyword evidence="8" id="KW-1133">Transmembrane helix</keyword>
<dbReference type="EC" id="1.-.-.-" evidence="7"/>
<reference evidence="11" key="1">
    <citation type="submission" date="2021-02" db="EMBL/GenBank/DDBJ databases">
        <authorList>
            <person name="Nowell W R."/>
        </authorList>
    </citation>
    <scope>NUCLEOTIDE SEQUENCE</scope>
</reference>
<keyword evidence="13" id="KW-1185">Reference proteome</keyword>
<protein>
    <recommendedName>
        <fullName evidence="7">Flavin-containing monooxygenase</fullName>
        <ecNumber evidence="7">1.-.-.-</ecNumber>
    </recommendedName>
</protein>
<dbReference type="PANTHER" id="PTHR23023">
    <property type="entry name" value="DIMETHYLANILINE MONOOXYGENASE"/>
    <property type="match status" value="1"/>
</dbReference>
<comment type="similarity">
    <text evidence="1 6 7">Belongs to the FMO family.</text>
</comment>
<organism evidence="11 13">
    <name type="scientific">Rotaria magnacalcarata</name>
    <dbReference type="NCBI Taxonomy" id="392030"/>
    <lineage>
        <taxon>Eukaryota</taxon>
        <taxon>Metazoa</taxon>
        <taxon>Spiralia</taxon>
        <taxon>Gnathifera</taxon>
        <taxon>Rotifera</taxon>
        <taxon>Eurotatoria</taxon>
        <taxon>Bdelloidea</taxon>
        <taxon>Philodinida</taxon>
        <taxon>Philodinidae</taxon>
        <taxon>Rotaria</taxon>
    </lineage>
</organism>
<evidence type="ECO:0000256" key="5">
    <source>
        <dbReference type="ARBA" id="ARBA00023002"/>
    </source>
</evidence>
<dbReference type="InterPro" id="IPR036188">
    <property type="entry name" value="FAD/NAD-bd_sf"/>
</dbReference>
<dbReference type="InterPro" id="IPR000960">
    <property type="entry name" value="Flavin_mOase"/>
</dbReference>
<dbReference type="GO" id="GO:0050660">
    <property type="term" value="F:flavin adenine dinucleotide binding"/>
    <property type="evidence" value="ECO:0007669"/>
    <property type="project" value="InterPro"/>
</dbReference>
<dbReference type="Pfam" id="PF00743">
    <property type="entry name" value="FMO-like"/>
    <property type="match status" value="2"/>
</dbReference>
<evidence type="ECO:0000313" key="9">
    <source>
        <dbReference type="EMBL" id="CAF2038332.1"/>
    </source>
</evidence>
<keyword evidence="3 6" id="KW-0274">FAD</keyword>
<comment type="subcellular location">
    <subcellularLocation>
        <location evidence="6">Endoplasmic reticulum membrane</location>
    </subcellularLocation>
</comment>
<name>A0A819S7B9_9BILA</name>
<evidence type="ECO:0000313" key="13">
    <source>
        <dbReference type="Proteomes" id="UP000663866"/>
    </source>
</evidence>
<dbReference type="PIRSF" id="PIRSF000332">
    <property type="entry name" value="FMO"/>
    <property type="match status" value="1"/>
</dbReference>